<dbReference type="InterPro" id="IPR000717">
    <property type="entry name" value="PCI_dom"/>
</dbReference>
<dbReference type="OMA" id="WMLAYNE"/>
<dbReference type="OrthoDB" id="194139at2759"/>
<dbReference type="SMART" id="SM00088">
    <property type="entry name" value="PINT"/>
    <property type="match status" value="1"/>
</dbReference>
<dbReference type="InterPro" id="IPR036390">
    <property type="entry name" value="WH_DNA-bd_sf"/>
</dbReference>
<feature type="domain" description="PCI" evidence="2">
    <location>
        <begin position="251"/>
        <end position="420"/>
    </location>
</feature>
<dbReference type="Gene3D" id="1.25.40.570">
    <property type="match status" value="1"/>
</dbReference>
<protein>
    <submittedName>
        <fullName evidence="3">Cop9 signalosome complex subunit 2</fullName>
    </submittedName>
</protein>
<dbReference type="AlphaFoldDB" id="A0A078A4E4"/>
<dbReference type="InParanoid" id="A0A078A4E4"/>
<proteinExistence type="predicted"/>
<name>A0A078A4E4_STYLE</name>
<dbReference type="PANTHER" id="PTHR10678">
    <property type="entry name" value="26S PROTEASOME NON-ATPASE REGULATORY SUBUNIT 11/COP9 SIGNALOSOME COMPLEX SUBUNIT 2"/>
    <property type="match status" value="1"/>
</dbReference>
<organism evidence="3 4">
    <name type="scientific">Stylonychia lemnae</name>
    <name type="common">Ciliate</name>
    <dbReference type="NCBI Taxonomy" id="5949"/>
    <lineage>
        <taxon>Eukaryota</taxon>
        <taxon>Sar</taxon>
        <taxon>Alveolata</taxon>
        <taxon>Ciliophora</taxon>
        <taxon>Intramacronucleata</taxon>
        <taxon>Spirotrichea</taxon>
        <taxon>Stichotrichia</taxon>
        <taxon>Sporadotrichida</taxon>
        <taxon>Oxytrichidae</taxon>
        <taxon>Stylonychinae</taxon>
        <taxon>Stylonychia</taxon>
    </lineage>
</organism>
<dbReference type="EMBL" id="CCKQ01005776">
    <property type="protein sequence ID" value="CDW77037.1"/>
    <property type="molecule type" value="Genomic_DNA"/>
</dbReference>
<keyword evidence="4" id="KW-1185">Reference proteome</keyword>
<dbReference type="SUPFAM" id="SSF46785">
    <property type="entry name" value="Winged helix' DNA-binding domain"/>
    <property type="match status" value="1"/>
</dbReference>
<accession>A0A078A4E4</accession>
<sequence>MSDDGNQDEFEYEWPSDDGGQNEEDESEILLKNTFYEADENKKTRPKEALEQYENVVLLEEQMGEEINFRFKALENIVVLSAQLGLHQNMINKQKNLLKLINKVARNDVSDAINNILDAVATHLTSNPDSQREMYQMTLEHLKSNNERLWFNISLRLGKIYLDLKNYDLLDNLLTELKENCRQQNNSNEYDQSKGNLLLEVFALEIQMCTATKNNFRMKSVYPQTLNLNSVINDPRVLGIIKECGGKMFMSEKKWDKALEELFESFKNYQESGNSRAKTVLKYVILASILSGSSINYSGTREAKVYNDDPQIIAIMNLRTAFENNDINQILEILNDKNSQILDDPFITQYLDDLLRGIRLNVLIARVKPYKSVSISFLAQQLNVSKEEIRGLLAELILEEKIKGEIDQLNGYLELGSNETQGSQKNVAMTQWAKTLVNLHQQLIKKLPQ</sequence>
<dbReference type="InterPro" id="IPR050871">
    <property type="entry name" value="26S_Proteasome/COP9_Components"/>
</dbReference>
<reference evidence="3 4" key="1">
    <citation type="submission" date="2014-06" db="EMBL/GenBank/DDBJ databases">
        <authorList>
            <person name="Swart Estienne"/>
        </authorList>
    </citation>
    <scope>NUCLEOTIDE SEQUENCE [LARGE SCALE GENOMIC DNA]</scope>
    <source>
        <strain evidence="3 4">130c</strain>
    </source>
</reference>
<dbReference type="SMART" id="SM00753">
    <property type="entry name" value="PAM"/>
    <property type="match status" value="1"/>
</dbReference>
<evidence type="ECO:0000256" key="1">
    <source>
        <dbReference type="SAM" id="MobiDB-lite"/>
    </source>
</evidence>
<dbReference type="PROSITE" id="PS50250">
    <property type="entry name" value="PCI"/>
    <property type="match status" value="1"/>
</dbReference>
<evidence type="ECO:0000313" key="3">
    <source>
        <dbReference type="EMBL" id="CDW77037.1"/>
    </source>
</evidence>
<dbReference type="Proteomes" id="UP000039865">
    <property type="component" value="Unassembled WGS sequence"/>
</dbReference>
<evidence type="ECO:0000313" key="4">
    <source>
        <dbReference type="Proteomes" id="UP000039865"/>
    </source>
</evidence>
<dbReference type="Pfam" id="PF01399">
    <property type="entry name" value="PCI"/>
    <property type="match status" value="1"/>
</dbReference>
<gene>
    <name evidence="3" type="primary">Contig6976.g7463</name>
    <name evidence="3" type="ORF">STYLEM_6004</name>
</gene>
<feature type="region of interest" description="Disordered" evidence="1">
    <location>
        <begin position="1"/>
        <end position="27"/>
    </location>
</feature>
<evidence type="ECO:0000259" key="2">
    <source>
        <dbReference type="PROSITE" id="PS50250"/>
    </source>
</evidence>